<dbReference type="AlphaFoldDB" id="A0AAJ7FML1"/>
<evidence type="ECO:0000313" key="6">
    <source>
        <dbReference type="RefSeq" id="XP_015599237.1"/>
    </source>
</evidence>
<proteinExistence type="inferred from homology"/>
<evidence type="ECO:0000256" key="4">
    <source>
        <dbReference type="SAM" id="MobiDB-lite"/>
    </source>
</evidence>
<feature type="region of interest" description="Disordered" evidence="4">
    <location>
        <begin position="26"/>
        <end position="46"/>
    </location>
</feature>
<sequence length="347" mass="37843">MYLNPVACFEVSARAYNWRVPSTSMIGPGGPGGDEGASAGPESRRTPEDIHSRLVCRLGRWFRPEWLYHRRHIVSFTFPLYTYCACKQPAVNITVSTRMDRWAGKVAVVTGASSGIGEAIAKSLVASGLKVVGLARRSERLEELSKKLEVQKSSKGKLYPLRCDVRQEEDILKAFDWVEKNLGGVDILVNNAGVGSNKRVTEDSTENFHKIMDINVIAVAVCTREAVKSIKARGVPGHIININSILGHNALLASMPTSLYSPSKFALNCMTDVTRIELSEVKPAIKVTSLSPGLVKTEILEASGFSNEIFNVSPYVEPDDIADGVIYVLGTPPTVQVNELMITPVGK</sequence>
<keyword evidence="2" id="KW-0560">Oxidoreductase</keyword>
<gene>
    <name evidence="6" type="primary">LOC107269646</name>
</gene>
<dbReference type="KEGG" id="ccin:107269646"/>
<name>A0AAJ7FML1_CEPCN</name>
<evidence type="ECO:0000313" key="5">
    <source>
        <dbReference type="Proteomes" id="UP000694920"/>
    </source>
</evidence>
<dbReference type="PRINTS" id="PR00080">
    <property type="entry name" value="SDRFAMILY"/>
</dbReference>
<protein>
    <submittedName>
        <fullName evidence="6">Farnesol dehydrogenase</fullName>
    </submittedName>
</protein>
<dbReference type="PANTHER" id="PTHR43115:SF4">
    <property type="entry name" value="DEHYDROGENASE_REDUCTASE SDR FAMILY MEMBER 11"/>
    <property type="match status" value="1"/>
</dbReference>
<dbReference type="Pfam" id="PF00106">
    <property type="entry name" value="adh_short"/>
    <property type="match status" value="1"/>
</dbReference>
<comment type="similarity">
    <text evidence="1 3">Belongs to the short-chain dehydrogenases/reductases (SDR) family.</text>
</comment>
<dbReference type="SUPFAM" id="SSF51735">
    <property type="entry name" value="NAD(P)-binding Rossmann-fold domains"/>
    <property type="match status" value="1"/>
</dbReference>
<accession>A0AAJ7FML1</accession>
<dbReference type="PANTHER" id="PTHR43115">
    <property type="entry name" value="DEHYDROGENASE/REDUCTASE SDR FAMILY MEMBER 11"/>
    <property type="match status" value="1"/>
</dbReference>
<keyword evidence="5" id="KW-1185">Reference proteome</keyword>
<evidence type="ECO:0000256" key="1">
    <source>
        <dbReference type="ARBA" id="ARBA00006484"/>
    </source>
</evidence>
<dbReference type="Proteomes" id="UP000694920">
    <property type="component" value="Unplaced"/>
</dbReference>
<dbReference type="PRINTS" id="PR00081">
    <property type="entry name" value="GDHRDH"/>
</dbReference>
<evidence type="ECO:0000256" key="2">
    <source>
        <dbReference type="ARBA" id="ARBA00023002"/>
    </source>
</evidence>
<dbReference type="GO" id="GO:0016616">
    <property type="term" value="F:oxidoreductase activity, acting on the CH-OH group of donors, NAD or NADP as acceptor"/>
    <property type="evidence" value="ECO:0007669"/>
    <property type="project" value="UniProtKB-ARBA"/>
</dbReference>
<evidence type="ECO:0000256" key="3">
    <source>
        <dbReference type="RuleBase" id="RU000363"/>
    </source>
</evidence>
<dbReference type="GeneID" id="107269646"/>
<dbReference type="Gene3D" id="3.40.50.720">
    <property type="entry name" value="NAD(P)-binding Rossmann-like Domain"/>
    <property type="match status" value="1"/>
</dbReference>
<dbReference type="InterPro" id="IPR002347">
    <property type="entry name" value="SDR_fam"/>
</dbReference>
<reference evidence="6" key="1">
    <citation type="submission" date="2025-08" db="UniProtKB">
        <authorList>
            <consortium name="RefSeq"/>
        </authorList>
    </citation>
    <scope>IDENTIFICATION</scope>
</reference>
<dbReference type="FunFam" id="3.40.50.720:FF:000047">
    <property type="entry name" value="NADP-dependent L-serine/L-allo-threonine dehydrogenase"/>
    <property type="match status" value="1"/>
</dbReference>
<dbReference type="InterPro" id="IPR036291">
    <property type="entry name" value="NAD(P)-bd_dom_sf"/>
</dbReference>
<organism evidence="5 6">
    <name type="scientific">Cephus cinctus</name>
    <name type="common">Wheat stem sawfly</name>
    <dbReference type="NCBI Taxonomy" id="211228"/>
    <lineage>
        <taxon>Eukaryota</taxon>
        <taxon>Metazoa</taxon>
        <taxon>Ecdysozoa</taxon>
        <taxon>Arthropoda</taxon>
        <taxon>Hexapoda</taxon>
        <taxon>Insecta</taxon>
        <taxon>Pterygota</taxon>
        <taxon>Neoptera</taxon>
        <taxon>Endopterygota</taxon>
        <taxon>Hymenoptera</taxon>
        <taxon>Cephoidea</taxon>
        <taxon>Cephidae</taxon>
        <taxon>Cephus</taxon>
    </lineage>
</organism>
<dbReference type="RefSeq" id="XP_015599237.1">
    <property type="nucleotide sequence ID" value="XM_015743751.2"/>
</dbReference>